<accession>A0A9P9E266</accession>
<evidence type="ECO:0000256" key="2">
    <source>
        <dbReference type="ARBA" id="ARBA00022692"/>
    </source>
</evidence>
<dbReference type="SUPFAM" id="SSF103473">
    <property type="entry name" value="MFS general substrate transporter"/>
    <property type="match status" value="2"/>
</dbReference>
<evidence type="ECO:0000313" key="7">
    <source>
        <dbReference type="EMBL" id="KAH7130060.1"/>
    </source>
</evidence>
<dbReference type="PANTHER" id="PTHR23501:SF43">
    <property type="entry name" value="MULTIDRUG TRANSPORTER, PUTATIVE (AFU_ORTHOLOGUE AFUA_6G03040)-RELATED"/>
    <property type="match status" value="1"/>
</dbReference>
<evidence type="ECO:0000256" key="3">
    <source>
        <dbReference type="ARBA" id="ARBA00022989"/>
    </source>
</evidence>
<keyword evidence="2 5" id="KW-0812">Transmembrane</keyword>
<feature type="transmembrane region" description="Helical" evidence="5">
    <location>
        <begin position="251"/>
        <end position="272"/>
    </location>
</feature>
<feature type="transmembrane region" description="Helical" evidence="5">
    <location>
        <begin position="328"/>
        <end position="349"/>
    </location>
</feature>
<feature type="transmembrane region" description="Helical" evidence="5">
    <location>
        <begin position="146"/>
        <end position="170"/>
    </location>
</feature>
<dbReference type="InterPro" id="IPR036259">
    <property type="entry name" value="MFS_trans_sf"/>
</dbReference>
<dbReference type="GO" id="GO:0005886">
    <property type="term" value="C:plasma membrane"/>
    <property type="evidence" value="ECO:0007669"/>
    <property type="project" value="TreeGrafter"/>
</dbReference>
<sequence length="550" mass="59523">MDNSAKPSTSPRPDYLSGWRLHTITLALCISMVVAQMESTITSTAVITITNDLGGYLQSSWTLTAYWLTSAFQIIWAKISDIAGRKESILMTLFLFTVFSGACGASQSIIQLIMFRWLQGIGGCGILALSQLVFVELVPSEKYPKYIGIVSIAMTAPLVLGPLVGGGISLSGDWRWIFLLNVPLGVVIMLFLFIVFPQRLNREPRNQHGPFSISFLRRIDFLGCMLLLGTCLLLTTGLQQAARGYNFESPFVLPLLICSAPFFVAFLMSQWFTTTRRSNPEPVFPWRFFQSRVRAAVILITLLNGGVLSICVVQIPQRFMTVNGSSPFAAAAKLLAFGAFVIFGTITAVPAMDRLHVRPSLIMAAGSCLEIIGTAILSQASSEWRIRGVQYGCQILIGTGVGFIVSAVMMLIKSSFEERDFAVATAAQSQFRTLGGLIGVSIGTTITNRSLEPKIRSILPAPIATLLLERTEALSLLSGDALARVRVAFGTSYNRQMYLAIGLAAACLPVAAMAWTTVPAAVTPGISDEAEKPSIIVSTVPRQSPVAETV</sequence>
<dbReference type="EMBL" id="JAGMWT010000004">
    <property type="protein sequence ID" value="KAH7130060.1"/>
    <property type="molecule type" value="Genomic_DNA"/>
</dbReference>
<feature type="transmembrane region" description="Helical" evidence="5">
    <location>
        <begin position="89"/>
        <end position="110"/>
    </location>
</feature>
<gene>
    <name evidence="7" type="ORF">B0J11DRAFT_577612</name>
</gene>
<protein>
    <submittedName>
        <fullName evidence="7">Major facilitator superfamily domain-containing protein</fullName>
    </submittedName>
</protein>
<proteinExistence type="predicted"/>
<reference evidence="7" key="1">
    <citation type="journal article" date="2021" name="Nat. Commun.">
        <title>Genetic determinants of endophytism in the Arabidopsis root mycobiome.</title>
        <authorList>
            <person name="Mesny F."/>
            <person name="Miyauchi S."/>
            <person name="Thiergart T."/>
            <person name="Pickel B."/>
            <person name="Atanasova L."/>
            <person name="Karlsson M."/>
            <person name="Huettel B."/>
            <person name="Barry K.W."/>
            <person name="Haridas S."/>
            <person name="Chen C."/>
            <person name="Bauer D."/>
            <person name="Andreopoulos W."/>
            <person name="Pangilinan J."/>
            <person name="LaButti K."/>
            <person name="Riley R."/>
            <person name="Lipzen A."/>
            <person name="Clum A."/>
            <person name="Drula E."/>
            <person name="Henrissat B."/>
            <person name="Kohler A."/>
            <person name="Grigoriev I.V."/>
            <person name="Martin F.M."/>
            <person name="Hacquard S."/>
        </authorList>
    </citation>
    <scope>NUCLEOTIDE SEQUENCE</scope>
    <source>
        <strain evidence="7">MPI-CAGE-CH-0243</strain>
    </source>
</reference>
<feature type="transmembrane region" description="Helical" evidence="5">
    <location>
        <begin position="361"/>
        <end position="382"/>
    </location>
</feature>
<feature type="transmembrane region" description="Helical" evidence="5">
    <location>
        <begin position="116"/>
        <end position="134"/>
    </location>
</feature>
<keyword evidence="8" id="KW-1185">Reference proteome</keyword>
<evidence type="ECO:0000256" key="4">
    <source>
        <dbReference type="ARBA" id="ARBA00023136"/>
    </source>
</evidence>
<name>A0A9P9E266_9PLEO</name>
<dbReference type="OrthoDB" id="440553at2759"/>
<organism evidence="7 8">
    <name type="scientific">Dendryphion nanum</name>
    <dbReference type="NCBI Taxonomy" id="256645"/>
    <lineage>
        <taxon>Eukaryota</taxon>
        <taxon>Fungi</taxon>
        <taxon>Dikarya</taxon>
        <taxon>Ascomycota</taxon>
        <taxon>Pezizomycotina</taxon>
        <taxon>Dothideomycetes</taxon>
        <taxon>Pleosporomycetidae</taxon>
        <taxon>Pleosporales</taxon>
        <taxon>Torulaceae</taxon>
        <taxon>Dendryphion</taxon>
    </lineage>
</organism>
<dbReference type="AlphaFoldDB" id="A0A9P9E266"/>
<evidence type="ECO:0000256" key="5">
    <source>
        <dbReference type="SAM" id="Phobius"/>
    </source>
</evidence>
<dbReference type="Pfam" id="PF07690">
    <property type="entry name" value="MFS_1"/>
    <property type="match status" value="1"/>
</dbReference>
<dbReference type="InterPro" id="IPR020846">
    <property type="entry name" value="MFS_dom"/>
</dbReference>
<feature type="transmembrane region" description="Helical" evidence="5">
    <location>
        <begin position="219"/>
        <end position="239"/>
    </location>
</feature>
<comment type="subcellular location">
    <subcellularLocation>
        <location evidence="1">Membrane</location>
        <topology evidence="1">Multi-pass membrane protein</topology>
    </subcellularLocation>
</comment>
<dbReference type="PANTHER" id="PTHR23501">
    <property type="entry name" value="MAJOR FACILITATOR SUPERFAMILY"/>
    <property type="match status" value="1"/>
</dbReference>
<feature type="transmembrane region" description="Helical" evidence="5">
    <location>
        <begin position="21"/>
        <end position="47"/>
    </location>
</feature>
<comment type="caution">
    <text evidence="7">The sequence shown here is derived from an EMBL/GenBank/DDBJ whole genome shotgun (WGS) entry which is preliminary data.</text>
</comment>
<feature type="transmembrane region" description="Helical" evidence="5">
    <location>
        <begin position="293"/>
        <end position="316"/>
    </location>
</feature>
<dbReference type="PROSITE" id="PS50850">
    <property type="entry name" value="MFS"/>
    <property type="match status" value="1"/>
</dbReference>
<dbReference type="GO" id="GO:0022857">
    <property type="term" value="F:transmembrane transporter activity"/>
    <property type="evidence" value="ECO:0007669"/>
    <property type="project" value="InterPro"/>
</dbReference>
<feature type="transmembrane region" description="Helical" evidence="5">
    <location>
        <begin position="176"/>
        <end position="198"/>
    </location>
</feature>
<feature type="transmembrane region" description="Helical" evidence="5">
    <location>
        <begin position="388"/>
        <end position="412"/>
    </location>
</feature>
<dbReference type="InterPro" id="IPR011701">
    <property type="entry name" value="MFS"/>
</dbReference>
<dbReference type="Gene3D" id="1.20.1250.20">
    <property type="entry name" value="MFS general substrate transporter like domains"/>
    <property type="match status" value="2"/>
</dbReference>
<feature type="domain" description="Major facilitator superfamily (MFS) profile" evidence="6">
    <location>
        <begin position="24"/>
        <end position="522"/>
    </location>
</feature>
<keyword evidence="4 5" id="KW-0472">Membrane</keyword>
<evidence type="ECO:0000256" key="1">
    <source>
        <dbReference type="ARBA" id="ARBA00004141"/>
    </source>
</evidence>
<evidence type="ECO:0000259" key="6">
    <source>
        <dbReference type="PROSITE" id="PS50850"/>
    </source>
</evidence>
<dbReference type="Proteomes" id="UP000700596">
    <property type="component" value="Unassembled WGS sequence"/>
</dbReference>
<feature type="transmembrane region" description="Helical" evidence="5">
    <location>
        <begin position="59"/>
        <end position="77"/>
    </location>
</feature>
<keyword evidence="3 5" id="KW-1133">Transmembrane helix</keyword>
<evidence type="ECO:0000313" key="8">
    <source>
        <dbReference type="Proteomes" id="UP000700596"/>
    </source>
</evidence>